<feature type="coiled-coil region" evidence="1">
    <location>
        <begin position="67"/>
        <end position="94"/>
    </location>
</feature>
<evidence type="ECO:0000256" key="1">
    <source>
        <dbReference type="SAM" id="Coils"/>
    </source>
</evidence>
<feature type="region of interest" description="Disordered" evidence="2">
    <location>
        <begin position="1"/>
        <end position="57"/>
    </location>
</feature>
<sequence length="276" mass="30845">ATKHLTPQKSLSRRASVLPQLGSSPTGSSLSRRHTVREGGSPLKPTKPAVRKNEDLDDNQALKLQELDDLRGQLARSESTSVQLQKQIKALRVELGSSLTAQVRLEEHVNQKDIRGLQLDAEVKDLARAKKDLEKAIETERAEFAKDKEEWMIKDEELGLQLRALKEIINERSSSRRSSVCDNPLRISLSAKELDPPDLPGHFAPTPSSPQLPASGFAKSLLAKERLIDGLRLELAEAHVRLAEVDQAGDRVNRRLEEEIMDIKIDHARYSTLISR</sequence>
<comment type="caution">
    <text evidence="3">The sequence shown here is derived from an EMBL/GenBank/DDBJ whole genome shotgun (WGS) entry which is preliminary data.</text>
</comment>
<feature type="coiled-coil region" evidence="1">
    <location>
        <begin position="119"/>
        <end position="150"/>
    </location>
</feature>
<gene>
    <name evidence="3" type="ORF">NEOLI_004429</name>
</gene>
<evidence type="ECO:0000313" key="3">
    <source>
        <dbReference type="EMBL" id="OLL22983.1"/>
    </source>
</evidence>
<reference evidence="3 4" key="1">
    <citation type="submission" date="2016-04" db="EMBL/GenBank/DDBJ databases">
        <title>Evolutionary innovation and constraint leading to complex multicellularity in the Ascomycota.</title>
        <authorList>
            <person name="Cisse O."/>
            <person name="Nguyen A."/>
            <person name="Hewitt D.A."/>
            <person name="Jedd G."/>
            <person name="Stajich J.E."/>
        </authorList>
    </citation>
    <scope>NUCLEOTIDE SEQUENCE [LARGE SCALE GENOMIC DNA]</scope>
    <source>
        <strain evidence="3 4">DAH-3</strain>
    </source>
</reference>
<feature type="compositionally biased region" description="Polar residues" evidence="2">
    <location>
        <begin position="1"/>
        <end position="10"/>
    </location>
</feature>
<dbReference type="AlphaFoldDB" id="A0A1U7LK64"/>
<dbReference type="PANTHER" id="PTHR38120">
    <property type="entry name" value="EXPRESSED PROTEIN"/>
    <property type="match status" value="1"/>
</dbReference>
<name>A0A1U7LK64_NEOID</name>
<dbReference type="STRING" id="1198029.A0A1U7LK64"/>
<dbReference type="OrthoDB" id="2121319at2759"/>
<proteinExistence type="predicted"/>
<protein>
    <submittedName>
        <fullName evidence="3">Uncharacterized protein</fullName>
    </submittedName>
</protein>
<evidence type="ECO:0000256" key="2">
    <source>
        <dbReference type="SAM" id="MobiDB-lite"/>
    </source>
</evidence>
<dbReference type="Proteomes" id="UP000186594">
    <property type="component" value="Unassembled WGS sequence"/>
</dbReference>
<organism evidence="3 4">
    <name type="scientific">Neolecta irregularis (strain DAH-3)</name>
    <dbReference type="NCBI Taxonomy" id="1198029"/>
    <lineage>
        <taxon>Eukaryota</taxon>
        <taxon>Fungi</taxon>
        <taxon>Dikarya</taxon>
        <taxon>Ascomycota</taxon>
        <taxon>Taphrinomycotina</taxon>
        <taxon>Neolectales</taxon>
        <taxon>Neolectaceae</taxon>
        <taxon>Neolecta</taxon>
    </lineage>
</organism>
<dbReference type="EMBL" id="LXFE01002478">
    <property type="protein sequence ID" value="OLL22983.1"/>
    <property type="molecule type" value="Genomic_DNA"/>
</dbReference>
<keyword evidence="1" id="KW-0175">Coiled coil</keyword>
<feature type="non-terminal residue" evidence="3">
    <location>
        <position position="1"/>
    </location>
</feature>
<accession>A0A1U7LK64</accession>
<evidence type="ECO:0000313" key="4">
    <source>
        <dbReference type="Proteomes" id="UP000186594"/>
    </source>
</evidence>
<dbReference type="PANTHER" id="PTHR38120:SF1">
    <property type="entry name" value="M PROTEIN, SEROTYPE 2.1"/>
    <property type="match status" value="1"/>
</dbReference>
<feature type="compositionally biased region" description="Polar residues" evidence="2">
    <location>
        <begin position="21"/>
        <end position="30"/>
    </location>
</feature>
<keyword evidence="4" id="KW-1185">Reference proteome</keyword>